<comment type="caution">
    <text evidence="2">The sequence shown here is derived from an EMBL/GenBank/DDBJ whole genome shotgun (WGS) entry which is preliminary data.</text>
</comment>
<dbReference type="AlphaFoldDB" id="A0A427AFS8"/>
<name>A0A427AFS8_ENSVE</name>
<organism evidence="2 3">
    <name type="scientific">Ensete ventricosum</name>
    <name type="common">Abyssinian banana</name>
    <name type="synonym">Musa ensete</name>
    <dbReference type="NCBI Taxonomy" id="4639"/>
    <lineage>
        <taxon>Eukaryota</taxon>
        <taxon>Viridiplantae</taxon>
        <taxon>Streptophyta</taxon>
        <taxon>Embryophyta</taxon>
        <taxon>Tracheophyta</taxon>
        <taxon>Spermatophyta</taxon>
        <taxon>Magnoliopsida</taxon>
        <taxon>Liliopsida</taxon>
        <taxon>Zingiberales</taxon>
        <taxon>Musaceae</taxon>
        <taxon>Ensete</taxon>
    </lineage>
</organism>
<evidence type="ECO:0000313" key="3">
    <source>
        <dbReference type="Proteomes" id="UP000287651"/>
    </source>
</evidence>
<dbReference type="Proteomes" id="UP000287651">
    <property type="component" value="Unassembled WGS sequence"/>
</dbReference>
<reference evidence="2 3" key="1">
    <citation type="journal article" date="2014" name="Agronomy (Basel)">
        <title>A Draft Genome Sequence for Ensete ventricosum, the Drought-Tolerant Tree Against Hunger.</title>
        <authorList>
            <person name="Harrison J."/>
            <person name="Moore K.A."/>
            <person name="Paszkiewicz K."/>
            <person name="Jones T."/>
            <person name="Grant M."/>
            <person name="Ambacheew D."/>
            <person name="Muzemil S."/>
            <person name="Studholme D.J."/>
        </authorList>
    </citation>
    <scope>NUCLEOTIDE SEQUENCE [LARGE SCALE GENOMIC DNA]</scope>
</reference>
<protein>
    <submittedName>
        <fullName evidence="2">Uncharacterized protein</fullName>
    </submittedName>
</protein>
<accession>A0A427AFS8</accession>
<evidence type="ECO:0000256" key="1">
    <source>
        <dbReference type="SAM" id="MobiDB-lite"/>
    </source>
</evidence>
<gene>
    <name evidence="2" type="ORF">B296_00006570</name>
</gene>
<sequence>VVDVSTTATVPFYSPDAARSTYADDRSHPNFPSVHLCDAAAASKVGERGGCRVCACGMYFRTDVYVARRGGRAFPRLQPSPLATPRLGPTDYPHLESAFLALHAEGGCQERDRSPDETLERRGDLSTSIRHVAKPQ</sequence>
<feature type="region of interest" description="Disordered" evidence="1">
    <location>
        <begin position="107"/>
        <end position="136"/>
    </location>
</feature>
<evidence type="ECO:0000313" key="2">
    <source>
        <dbReference type="EMBL" id="RRT75088.1"/>
    </source>
</evidence>
<dbReference type="EMBL" id="AMZH03002586">
    <property type="protein sequence ID" value="RRT75088.1"/>
    <property type="molecule type" value="Genomic_DNA"/>
</dbReference>
<feature type="compositionally biased region" description="Basic and acidic residues" evidence="1">
    <location>
        <begin position="108"/>
        <end position="124"/>
    </location>
</feature>
<proteinExistence type="predicted"/>
<feature type="non-terminal residue" evidence="2">
    <location>
        <position position="1"/>
    </location>
</feature>